<dbReference type="Proteomes" id="UP000623010">
    <property type="component" value="Unassembled WGS sequence"/>
</dbReference>
<evidence type="ECO:0000256" key="1">
    <source>
        <dbReference type="SAM" id="MobiDB-lite"/>
    </source>
</evidence>
<protein>
    <submittedName>
        <fullName evidence="2">Uncharacterized protein</fullName>
    </submittedName>
</protein>
<name>A0A918VCE8_9ACTN</name>
<organism evidence="2 3">
    <name type="scientific">Streptomyces echinoruber</name>
    <dbReference type="NCBI Taxonomy" id="68898"/>
    <lineage>
        <taxon>Bacteria</taxon>
        <taxon>Bacillati</taxon>
        <taxon>Actinomycetota</taxon>
        <taxon>Actinomycetes</taxon>
        <taxon>Kitasatosporales</taxon>
        <taxon>Streptomycetaceae</taxon>
        <taxon>Streptomyces</taxon>
    </lineage>
</organism>
<accession>A0A918VCE8</accession>
<keyword evidence="3" id="KW-1185">Reference proteome</keyword>
<sequence length="112" mass="11522">MTEGWAGGAGDGRGAAGAGRAGHAGRAGRRRGTNGTDTGERGIGRARCGQARTVTHPLESAEQPFPFGIRQVERNASRGPHPGPWPPPSECPAIPMAYKVPPPACPTLSYPA</sequence>
<feature type="region of interest" description="Disordered" evidence="1">
    <location>
        <begin position="1"/>
        <end position="65"/>
    </location>
</feature>
<reference evidence="2" key="1">
    <citation type="journal article" date="2014" name="Int. J. Syst. Evol. Microbiol.">
        <title>Complete genome sequence of Corynebacterium casei LMG S-19264T (=DSM 44701T), isolated from a smear-ripened cheese.</title>
        <authorList>
            <consortium name="US DOE Joint Genome Institute (JGI-PGF)"/>
            <person name="Walter F."/>
            <person name="Albersmeier A."/>
            <person name="Kalinowski J."/>
            <person name="Ruckert C."/>
        </authorList>
    </citation>
    <scope>NUCLEOTIDE SEQUENCE</scope>
    <source>
        <strain evidence="2">JCM 5016</strain>
    </source>
</reference>
<feature type="compositionally biased region" description="Gly residues" evidence="1">
    <location>
        <begin position="1"/>
        <end position="22"/>
    </location>
</feature>
<dbReference type="EMBL" id="BMWH01000010">
    <property type="protein sequence ID" value="GGZ89022.1"/>
    <property type="molecule type" value="Genomic_DNA"/>
</dbReference>
<proteinExistence type="predicted"/>
<evidence type="ECO:0000313" key="2">
    <source>
        <dbReference type="EMBL" id="GGZ89022.1"/>
    </source>
</evidence>
<dbReference type="AlphaFoldDB" id="A0A918VCE8"/>
<reference evidence="2" key="2">
    <citation type="submission" date="2020-09" db="EMBL/GenBank/DDBJ databases">
        <authorList>
            <person name="Sun Q."/>
            <person name="Ohkuma M."/>
        </authorList>
    </citation>
    <scope>NUCLEOTIDE SEQUENCE</scope>
    <source>
        <strain evidence="2">JCM 5016</strain>
    </source>
</reference>
<comment type="caution">
    <text evidence="2">The sequence shown here is derived from an EMBL/GenBank/DDBJ whole genome shotgun (WGS) entry which is preliminary data.</text>
</comment>
<evidence type="ECO:0000313" key="3">
    <source>
        <dbReference type="Proteomes" id="UP000623010"/>
    </source>
</evidence>
<gene>
    <name evidence="2" type="ORF">GCM10010389_29080</name>
</gene>